<feature type="region of interest" description="Disordered" evidence="1">
    <location>
        <begin position="599"/>
        <end position="638"/>
    </location>
</feature>
<gene>
    <name evidence="2" type="ORF">PG996_010786</name>
</gene>
<proteinExistence type="predicted"/>
<organism evidence="2 3">
    <name type="scientific">Apiospora saccharicola</name>
    <dbReference type="NCBI Taxonomy" id="335842"/>
    <lineage>
        <taxon>Eukaryota</taxon>
        <taxon>Fungi</taxon>
        <taxon>Dikarya</taxon>
        <taxon>Ascomycota</taxon>
        <taxon>Pezizomycotina</taxon>
        <taxon>Sordariomycetes</taxon>
        <taxon>Xylariomycetidae</taxon>
        <taxon>Amphisphaeriales</taxon>
        <taxon>Apiosporaceae</taxon>
        <taxon>Apiospora</taxon>
    </lineage>
</organism>
<feature type="compositionally biased region" description="Low complexity" evidence="1">
    <location>
        <begin position="427"/>
        <end position="442"/>
    </location>
</feature>
<feature type="compositionally biased region" description="Basic and acidic residues" evidence="1">
    <location>
        <begin position="599"/>
        <end position="615"/>
    </location>
</feature>
<feature type="compositionally biased region" description="Basic and acidic residues" evidence="1">
    <location>
        <begin position="265"/>
        <end position="288"/>
    </location>
</feature>
<name>A0ABR1UPL3_9PEZI</name>
<feature type="compositionally biased region" description="Polar residues" evidence="1">
    <location>
        <begin position="141"/>
        <end position="169"/>
    </location>
</feature>
<evidence type="ECO:0008006" key="4">
    <source>
        <dbReference type="Google" id="ProtNLM"/>
    </source>
</evidence>
<dbReference type="Proteomes" id="UP001446871">
    <property type="component" value="Unassembled WGS sequence"/>
</dbReference>
<sequence>MENGEHQPQRDMSHPHHLSPSSSTKAAGEKPSSFSGSMEYGQIRFPFFNQDGSTDVSMSDVSDRDSDPNEDQTEEHTALKCHDCGAILPESLVKESTPPALGRHGQAPAVALEFNPGATEGLSDSSSSPLAKETDAHVTGESKSSATRDSQAALNTSPPRKSTSQTTQILEEEEKSGESPVTHPSTNKGAPTTKDPSGTPKTSTADEQYCRQCGNFQPKSEFRNQQHPSLETKNFPSRGRLRGGPAGRWRQCITCRTWSNKRRDKTAQKKGEKGAKEKETKDKQRHPGEASGNDPPDSSSSSSSSPSKGNGDLGDSQPVAPGAAASTLASSLLSKVVAAKKARLARAEEATRGDETEDAARGAVYDVPLARSNTSVAASADKGGEASKASTATTTITPRIDVTTPLDLRGGWLPDSPPTKPLRQQQVPDTTTTATTTDVPAATTATLNTSSDSTTAAEVAMSLAESEPWNTPYDASMPISEEMFSMSRAYLLGLLTTSQLRRAHGESLFLSIQRHVIDFVGLVIPDIPPLMFAHRIIAKGLQAALVARVRQPPESLKPNHMLYLNNMENDFPALASLLHNTGVARRFVMGLQRHIDHLGRDDETEKNQLEKEKGIETSGAGDGENKGDNIMQSDNLDSEGDVDITEWVWV</sequence>
<keyword evidence="3" id="KW-1185">Reference proteome</keyword>
<accession>A0ABR1UPL3</accession>
<dbReference type="EMBL" id="JAQQWM010000006">
    <property type="protein sequence ID" value="KAK8060856.1"/>
    <property type="molecule type" value="Genomic_DNA"/>
</dbReference>
<reference evidence="2 3" key="1">
    <citation type="submission" date="2023-01" db="EMBL/GenBank/DDBJ databases">
        <title>Analysis of 21 Apiospora genomes using comparative genomics revels a genus with tremendous synthesis potential of carbohydrate active enzymes and secondary metabolites.</title>
        <authorList>
            <person name="Sorensen T."/>
        </authorList>
    </citation>
    <scope>NUCLEOTIDE SEQUENCE [LARGE SCALE GENOMIC DNA]</scope>
    <source>
        <strain evidence="2 3">CBS 83171</strain>
    </source>
</reference>
<feature type="compositionally biased region" description="Basic and acidic residues" evidence="1">
    <location>
        <begin position="74"/>
        <end position="83"/>
    </location>
</feature>
<feature type="compositionally biased region" description="Basic and acidic residues" evidence="1">
    <location>
        <begin position="1"/>
        <end position="14"/>
    </location>
</feature>
<feature type="compositionally biased region" description="Polar residues" evidence="1">
    <location>
        <begin position="182"/>
        <end position="206"/>
    </location>
</feature>
<comment type="caution">
    <text evidence="2">The sequence shown here is derived from an EMBL/GenBank/DDBJ whole genome shotgun (WGS) entry which is preliminary data.</text>
</comment>
<feature type="region of interest" description="Disordered" evidence="1">
    <location>
        <begin position="405"/>
        <end position="442"/>
    </location>
</feature>
<protein>
    <recommendedName>
        <fullName evidence="4">Restriction of telomere capping protein 4</fullName>
    </recommendedName>
</protein>
<evidence type="ECO:0000313" key="3">
    <source>
        <dbReference type="Proteomes" id="UP001446871"/>
    </source>
</evidence>
<feature type="compositionally biased region" description="Polar residues" evidence="1">
    <location>
        <begin position="214"/>
        <end position="235"/>
    </location>
</feature>
<feature type="region of interest" description="Disordered" evidence="1">
    <location>
        <begin position="1"/>
        <end position="323"/>
    </location>
</feature>
<evidence type="ECO:0000313" key="2">
    <source>
        <dbReference type="EMBL" id="KAK8060856.1"/>
    </source>
</evidence>
<evidence type="ECO:0000256" key="1">
    <source>
        <dbReference type="SAM" id="MobiDB-lite"/>
    </source>
</evidence>
<feature type="compositionally biased region" description="Low complexity" evidence="1">
    <location>
        <begin position="51"/>
        <end position="60"/>
    </location>
</feature>
<feature type="compositionally biased region" description="Low complexity" evidence="1">
    <location>
        <begin position="291"/>
        <end position="310"/>
    </location>
</feature>